<protein>
    <recommendedName>
        <fullName evidence="4">PEP-CTERM sorting domain-containing protein</fullName>
    </recommendedName>
</protein>
<proteinExistence type="predicted"/>
<evidence type="ECO:0008006" key="4">
    <source>
        <dbReference type="Google" id="ProtNLM"/>
    </source>
</evidence>
<dbReference type="RefSeq" id="WP_377585079.1">
    <property type="nucleotide sequence ID" value="NZ_JBHTKA010000015.1"/>
</dbReference>
<dbReference type="EMBL" id="JBHTKA010000015">
    <property type="protein sequence ID" value="MFD1003023.1"/>
    <property type="molecule type" value="Genomic_DNA"/>
</dbReference>
<comment type="caution">
    <text evidence="2">The sequence shown here is derived from an EMBL/GenBank/DDBJ whole genome shotgun (WGS) entry which is preliminary data.</text>
</comment>
<evidence type="ECO:0000313" key="2">
    <source>
        <dbReference type="EMBL" id="MFD1003023.1"/>
    </source>
</evidence>
<name>A0ABW3KAA0_9BACT</name>
<keyword evidence="1" id="KW-0732">Signal</keyword>
<evidence type="ECO:0000313" key="3">
    <source>
        <dbReference type="Proteomes" id="UP001597112"/>
    </source>
</evidence>
<keyword evidence="3" id="KW-1185">Reference proteome</keyword>
<feature type="chain" id="PRO_5046400638" description="PEP-CTERM sorting domain-containing protein" evidence="1">
    <location>
        <begin position="21"/>
        <end position="63"/>
    </location>
</feature>
<accession>A0ABW3KAA0</accession>
<feature type="signal peptide" evidence="1">
    <location>
        <begin position="1"/>
        <end position="20"/>
    </location>
</feature>
<evidence type="ECO:0000256" key="1">
    <source>
        <dbReference type="SAM" id="SignalP"/>
    </source>
</evidence>
<organism evidence="2 3">
    <name type="scientific">Ohtaekwangia kribbensis</name>
    <dbReference type="NCBI Taxonomy" id="688913"/>
    <lineage>
        <taxon>Bacteria</taxon>
        <taxon>Pseudomonadati</taxon>
        <taxon>Bacteroidota</taxon>
        <taxon>Cytophagia</taxon>
        <taxon>Cytophagales</taxon>
        <taxon>Fulvivirgaceae</taxon>
        <taxon>Ohtaekwangia</taxon>
    </lineage>
</organism>
<dbReference type="Proteomes" id="UP001597112">
    <property type="component" value="Unassembled WGS sequence"/>
</dbReference>
<gene>
    <name evidence="2" type="ORF">ACFQ21_27100</name>
</gene>
<sequence length="63" mass="6732">MRKLFLVLSIVFISSLTSSAQPGNPETDPDQPVPITGIEWLIAGGCAIGLKKFLSSKRASSKE</sequence>
<reference evidence="3" key="1">
    <citation type="journal article" date="2019" name="Int. J. Syst. Evol. Microbiol.">
        <title>The Global Catalogue of Microorganisms (GCM) 10K type strain sequencing project: providing services to taxonomists for standard genome sequencing and annotation.</title>
        <authorList>
            <consortium name="The Broad Institute Genomics Platform"/>
            <consortium name="The Broad Institute Genome Sequencing Center for Infectious Disease"/>
            <person name="Wu L."/>
            <person name="Ma J."/>
        </authorList>
    </citation>
    <scope>NUCLEOTIDE SEQUENCE [LARGE SCALE GENOMIC DNA]</scope>
    <source>
        <strain evidence="3">CCUG 58938</strain>
    </source>
</reference>